<reference evidence="2" key="1">
    <citation type="submission" date="2020-02" db="EMBL/GenBank/DDBJ databases">
        <authorList>
            <person name="Meier V. D."/>
        </authorList>
    </citation>
    <scope>NUCLEOTIDE SEQUENCE</scope>
    <source>
        <strain evidence="2">AVDCRST_MAG46</strain>
    </source>
</reference>
<sequence>MQLGAELTVGVDNGLILGYLMCRFGLVPRGMAVLGLVGGLGIRASGAAVLIVVASQILLKPGAPLAHSL</sequence>
<evidence type="ECO:0000256" key="1">
    <source>
        <dbReference type="SAM" id="Phobius"/>
    </source>
</evidence>
<keyword evidence="1" id="KW-1133">Transmembrane helix</keyword>
<gene>
    <name evidence="2" type="ORF">AVDCRST_MAG46-119</name>
</gene>
<organism evidence="2">
    <name type="scientific">uncultured Nocardioidaceae bacterium</name>
    <dbReference type="NCBI Taxonomy" id="253824"/>
    <lineage>
        <taxon>Bacteria</taxon>
        <taxon>Bacillati</taxon>
        <taxon>Actinomycetota</taxon>
        <taxon>Actinomycetes</taxon>
        <taxon>Propionibacteriales</taxon>
        <taxon>Nocardioidaceae</taxon>
        <taxon>environmental samples</taxon>
    </lineage>
</organism>
<protein>
    <submittedName>
        <fullName evidence="2">Uncharacterized protein</fullName>
    </submittedName>
</protein>
<accession>A0A6J4KN10</accession>
<dbReference type="EMBL" id="CADCUD010000008">
    <property type="protein sequence ID" value="CAA9310457.1"/>
    <property type="molecule type" value="Genomic_DNA"/>
</dbReference>
<name>A0A6J4KN10_9ACTN</name>
<proteinExistence type="predicted"/>
<feature type="transmembrane region" description="Helical" evidence="1">
    <location>
        <begin position="33"/>
        <end position="59"/>
    </location>
</feature>
<keyword evidence="1" id="KW-0812">Transmembrane</keyword>
<keyword evidence="1" id="KW-0472">Membrane</keyword>
<evidence type="ECO:0000313" key="2">
    <source>
        <dbReference type="EMBL" id="CAA9310457.1"/>
    </source>
</evidence>
<dbReference type="AlphaFoldDB" id="A0A6J4KN10"/>